<dbReference type="InterPro" id="IPR006442">
    <property type="entry name" value="Antitoxin_Phd/YefM"/>
</dbReference>
<dbReference type="PANTHER" id="PTHR35377:SF8">
    <property type="entry name" value="ANTITOXIN VAPB22"/>
    <property type="match status" value="1"/>
</dbReference>
<comment type="similarity">
    <text evidence="1 2">Belongs to the phD/YefM antitoxin family.</text>
</comment>
<sequence>MSTVGAYEAKTHLPALLERVESGEQITITRHGTPVARLVPAHPEVASPADTIAALLSSRVGSSLGADLRALIDEGRA</sequence>
<dbReference type="SUPFAM" id="SSF143120">
    <property type="entry name" value="YefM-like"/>
    <property type="match status" value="1"/>
</dbReference>
<dbReference type="PANTHER" id="PTHR35377">
    <property type="entry name" value="ANTITOXIN VAPB49-RELATED-RELATED"/>
    <property type="match status" value="1"/>
</dbReference>
<dbReference type="RefSeq" id="WP_234659669.1">
    <property type="nucleotide sequence ID" value="NZ_AP027734.1"/>
</dbReference>
<gene>
    <name evidence="3" type="ORF">GCM10025870_26460</name>
</gene>
<proteinExistence type="inferred from homology"/>
<keyword evidence="4" id="KW-1185">Reference proteome</keyword>
<evidence type="ECO:0000313" key="3">
    <source>
        <dbReference type="EMBL" id="BDZ55573.1"/>
    </source>
</evidence>
<protein>
    <recommendedName>
        <fullName evidence="2">Antitoxin</fullName>
    </recommendedName>
</protein>
<dbReference type="Gene3D" id="3.40.1620.10">
    <property type="entry name" value="YefM-like domain"/>
    <property type="match status" value="1"/>
</dbReference>
<dbReference type="NCBIfam" id="TIGR01552">
    <property type="entry name" value="phd_fam"/>
    <property type="match status" value="1"/>
</dbReference>
<dbReference type="EMBL" id="AP027734">
    <property type="protein sequence ID" value="BDZ55573.1"/>
    <property type="molecule type" value="Genomic_DNA"/>
</dbReference>
<dbReference type="InterPro" id="IPR036165">
    <property type="entry name" value="YefM-like_sf"/>
</dbReference>
<name>A0ABM8H452_9MICO</name>
<organism evidence="3 4">
    <name type="scientific">Agromyces marinus</name>
    <dbReference type="NCBI Taxonomy" id="1389020"/>
    <lineage>
        <taxon>Bacteria</taxon>
        <taxon>Bacillati</taxon>
        <taxon>Actinomycetota</taxon>
        <taxon>Actinomycetes</taxon>
        <taxon>Micrococcales</taxon>
        <taxon>Microbacteriaceae</taxon>
        <taxon>Agromyces</taxon>
    </lineage>
</organism>
<evidence type="ECO:0000256" key="1">
    <source>
        <dbReference type="ARBA" id="ARBA00009981"/>
    </source>
</evidence>
<comment type="function">
    <text evidence="2">Antitoxin component of a type II toxin-antitoxin (TA) system.</text>
</comment>
<dbReference type="InterPro" id="IPR051416">
    <property type="entry name" value="phD-YefM_TA_antitoxins"/>
</dbReference>
<dbReference type="Proteomes" id="UP001321477">
    <property type="component" value="Chromosome"/>
</dbReference>
<dbReference type="Pfam" id="PF02604">
    <property type="entry name" value="PhdYeFM_antitox"/>
    <property type="match status" value="1"/>
</dbReference>
<evidence type="ECO:0000256" key="2">
    <source>
        <dbReference type="RuleBase" id="RU362080"/>
    </source>
</evidence>
<reference evidence="4" key="1">
    <citation type="journal article" date="2019" name="Int. J. Syst. Evol. Microbiol.">
        <title>The Global Catalogue of Microorganisms (GCM) 10K type strain sequencing project: providing services to taxonomists for standard genome sequencing and annotation.</title>
        <authorList>
            <consortium name="The Broad Institute Genomics Platform"/>
            <consortium name="The Broad Institute Genome Sequencing Center for Infectious Disease"/>
            <person name="Wu L."/>
            <person name="Ma J."/>
        </authorList>
    </citation>
    <scope>NUCLEOTIDE SEQUENCE [LARGE SCALE GENOMIC DNA]</scope>
    <source>
        <strain evidence="4">NBRC 109019</strain>
    </source>
</reference>
<accession>A0ABM8H452</accession>
<evidence type="ECO:0000313" key="4">
    <source>
        <dbReference type="Proteomes" id="UP001321477"/>
    </source>
</evidence>